<gene>
    <name evidence="1" type="ORF">CPELLU_LOCUS17573</name>
</gene>
<dbReference type="OrthoDB" id="2426358at2759"/>
<proteinExistence type="predicted"/>
<evidence type="ECO:0000313" key="1">
    <source>
        <dbReference type="EMBL" id="CAG8799112.1"/>
    </source>
</evidence>
<reference evidence="1" key="1">
    <citation type="submission" date="2021-06" db="EMBL/GenBank/DDBJ databases">
        <authorList>
            <person name="Kallberg Y."/>
            <person name="Tangrot J."/>
            <person name="Rosling A."/>
        </authorList>
    </citation>
    <scope>NUCLEOTIDE SEQUENCE</scope>
    <source>
        <strain evidence="1">FL966</strain>
    </source>
</reference>
<dbReference type="EMBL" id="CAJVQA010030341">
    <property type="protein sequence ID" value="CAG8799112.1"/>
    <property type="molecule type" value="Genomic_DNA"/>
</dbReference>
<feature type="non-terminal residue" evidence="1">
    <location>
        <position position="399"/>
    </location>
</feature>
<comment type="caution">
    <text evidence="1">The sequence shown here is derived from an EMBL/GenBank/DDBJ whole genome shotgun (WGS) entry which is preliminary data.</text>
</comment>
<dbReference type="Proteomes" id="UP000789759">
    <property type="component" value="Unassembled WGS sequence"/>
</dbReference>
<organism evidence="1 2">
    <name type="scientific">Cetraspora pellucida</name>
    <dbReference type="NCBI Taxonomy" id="1433469"/>
    <lineage>
        <taxon>Eukaryota</taxon>
        <taxon>Fungi</taxon>
        <taxon>Fungi incertae sedis</taxon>
        <taxon>Mucoromycota</taxon>
        <taxon>Glomeromycotina</taxon>
        <taxon>Glomeromycetes</taxon>
        <taxon>Diversisporales</taxon>
        <taxon>Gigasporaceae</taxon>
        <taxon>Cetraspora</taxon>
    </lineage>
</organism>
<keyword evidence="2" id="KW-1185">Reference proteome</keyword>
<dbReference type="PANTHER" id="PTHR46880:SF5">
    <property type="entry name" value="DUF4371 DOMAIN-CONTAINING PROTEIN"/>
    <property type="match status" value="1"/>
</dbReference>
<dbReference type="AlphaFoldDB" id="A0A9N9JZ62"/>
<accession>A0A9N9JZ62</accession>
<dbReference type="PANTHER" id="PTHR46880">
    <property type="entry name" value="RAS-ASSOCIATING DOMAIN-CONTAINING PROTEIN"/>
    <property type="match status" value="1"/>
</dbReference>
<protein>
    <submittedName>
        <fullName evidence="1">13533_t:CDS:1</fullName>
    </submittedName>
</protein>
<evidence type="ECO:0000313" key="2">
    <source>
        <dbReference type="Proteomes" id="UP000789759"/>
    </source>
</evidence>
<sequence>FAIQAGTDQIKVIRNMCNIYFLIQHNLSTNIFESLCKLSEIQRGEDQNQFEYTCEFIESIGHVIEQEIFQELRKSDDGTANTIIAKINQFFQAKHILYNDLMHICTDGASTMIGSHVGVATQLKNKNPFILEHHCIFHKLALAAKDVTKQVEEFKQYEKIVYNIYKENLGDPHLTVLNIIETCWLSLSNVIQNLHQILSSIIDALLEDSYNNIVAETLYNIKTQLDVTIYTIQLQFLGTNKVKPSWGTYLRRYINDYNIIADELPIIITKFACASIESLEKRFSDRIQYSEDEIEILGNFYGQNKYKSGNLFPAILDSENLNHEWLSVRFLLTNYKNFNFLKAWKRIFSDFPTFNEIYPETAKLISILVNLPLTNAVVKQDFNFQLVYQEWCKLDHKIK</sequence>
<name>A0A9N9JZ62_9GLOM</name>